<organism evidence="3 4">
    <name type="scientific">Oesophagostomum dentatum</name>
    <name type="common">Nodular worm</name>
    <dbReference type="NCBI Taxonomy" id="61180"/>
    <lineage>
        <taxon>Eukaryota</taxon>
        <taxon>Metazoa</taxon>
        <taxon>Ecdysozoa</taxon>
        <taxon>Nematoda</taxon>
        <taxon>Chromadorea</taxon>
        <taxon>Rhabditida</taxon>
        <taxon>Rhabditina</taxon>
        <taxon>Rhabditomorpha</taxon>
        <taxon>Strongyloidea</taxon>
        <taxon>Strongylidae</taxon>
        <taxon>Oesophagostomum</taxon>
    </lineage>
</organism>
<dbReference type="InterPro" id="IPR001190">
    <property type="entry name" value="SRCR"/>
</dbReference>
<dbReference type="EMBL" id="KN551106">
    <property type="protein sequence ID" value="KHJ92818.1"/>
    <property type="molecule type" value="Genomic_DNA"/>
</dbReference>
<gene>
    <name evidence="3" type="ORF">OESDEN_07279</name>
</gene>
<dbReference type="AlphaFoldDB" id="A0A0B1T5H4"/>
<evidence type="ECO:0000313" key="4">
    <source>
        <dbReference type="Proteomes" id="UP000053660"/>
    </source>
</evidence>
<proteinExistence type="predicted"/>
<dbReference type="Proteomes" id="UP000053660">
    <property type="component" value="Unassembled WGS sequence"/>
</dbReference>
<evidence type="ECO:0000256" key="1">
    <source>
        <dbReference type="PROSITE-ProRule" id="PRU00196"/>
    </source>
</evidence>
<reference evidence="3 4" key="1">
    <citation type="submission" date="2014-03" db="EMBL/GenBank/DDBJ databases">
        <title>Draft genome of the hookworm Oesophagostomum dentatum.</title>
        <authorList>
            <person name="Mitreva M."/>
        </authorList>
    </citation>
    <scope>NUCLEOTIDE SEQUENCE [LARGE SCALE GENOMIC DNA]</scope>
    <source>
        <strain evidence="3 4">OD-Hann</strain>
    </source>
</reference>
<dbReference type="GO" id="GO:0016020">
    <property type="term" value="C:membrane"/>
    <property type="evidence" value="ECO:0007669"/>
    <property type="project" value="InterPro"/>
</dbReference>
<dbReference type="PROSITE" id="PS50287">
    <property type="entry name" value="SRCR_2"/>
    <property type="match status" value="1"/>
</dbReference>
<name>A0A0B1T5H4_OESDE</name>
<dbReference type="OrthoDB" id="5814528at2759"/>
<accession>A0A0B1T5H4</accession>
<protein>
    <recommendedName>
        <fullName evidence="2">SRCR domain-containing protein</fullName>
    </recommendedName>
</protein>
<evidence type="ECO:0000313" key="3">
    <source>
        <dbReference type="EMBL" id="KHJ92818.1"/>
    </source>
</evidence>
<keyword evidence="4" id="KW-1185">Reference proteome</keyword>
<comment type="caution">
    <text evidence="1">Lacks conserved residue(s) required for the propagation of feature annotation.</text>
</comment>
<feature type="domain" description="SRCR" evidence="2">
    <location>
        <begin position="1"/>
        <end position="81"/>
    </location>
</feature>
<sequence>MTCPSGFKCTAVLTNTDGQCPQASCGAGIMKAGPSRTTVTSLTCNGNQQWVDAQGTVYSVAQCETSCTACTALSNTGMTCPKGFECEAALRREGQCSETYCPQGTMTGNPARTTVTLLTCDATAQWKDAANAAYTTAQCEIPCNTCPALTNTGMACLSGFTCTPVLTNTNGQCPQAYCGAGVMTAGPGRTTVTSLTCNGNQQWVDPQGTAYNVAQCETSCTCPELTITPSPSGPPPTRGNALGKFREFAIASSHPKFSFRLVTDMGVVTLEPPGARNTPMTCVDGKWKATINGVQTTVTEQACYIFPCTTCSNVRTGNGVMLTFTADPVTWCKGYTLSGCPNGYRVGGTTIGSTLTCSQTLRWTSGPFNSPVGGSITVNCV</sequence>
<evidence type="ECO:0000259" key="2">
    <source>
        <dbReference type="PROSITE" id="PS50287"/>
    </source>
</evidence>